<dbReference type="VEuPathDB" id="VectorBase:LLOJ009640"/>
<dbReference type="EMBL" id="AJWK01033479">
    <property type="status" value="NOT_ANNOTATED_CDS"/>
    <property type="molecule type" value="Genomic_DNA"/>
</dbReference>
<feature type="region of interest" description="Disordered" evidence="1">
    <location>
        <begin position="292"/>
        <end position="327"/>
    </location>
</feature>
<dbReference type="AlphaFoldDB" id="A0A1B0CXA4"/>
<reference evidence="2" key="1">
    <citation type="submission" date="2020-05" db="UniProtKB">
        <authorList>
            <consortium name="EnsemblMetazoa"/>
        </authorList>
    </citation>
    <scope>IDENTIFICATION</scope>
    <source>
        <strain evidence="2">Jacobina</strain>
    </source>
</reference>
<keyword evidence="3" id="KW-1185">Reference proteome</keyword>
<dbReference type="Proteomes" id="UP000092461">
    <property type="component" value="Unassembled WGS sequence"/>
</dbReference>
<proteinExistence type="predicted"/>
<dbReference type="EnsemblMetazoa" id="LLOJ009640-RA">
    <property type="protein sequence ID" value="LLOJ009640-PA"/>
    <property type="gene ID" value="LLOJ009640"/>
</dbReference>
<evidence type="ECO:0000256" key="1">
    <source>
        <dbReference type="SAM" id="MobiDB-lite"/>
    </source>
</evidence>
<protein>
    <submittedName>
        <fullName evidence="2">Uncharacterized protein</fullName>
    </submittedName>
</protein>
<feature type="region of interest" description="Disordered" evidence="1">
    <location>
        <begin position="90"/>
        <end position="110"/>
    </location>
</feature>
<organism evidence="2 3">
    <name type="scientific">Lutzomyia longipalpis</name>
    <name type="common">Sand fly</name>
    <dbReference type="NCBI Taxonomy" id="7200"/>
    <lineage>
        <taxon>Eukaryota</taxon>
        <taxon>Metazoa</taxon>
        <taxon>Ecdysozoa</taxon>
        <taxon>Arthropoda</taxon>
        <taxon>Hexapoda</taxon>
        <taxon>Insecta</taxon>
        <taxon>Pterygota</taxon>
        <taxon>Neoptera</taxon>
        <taxon>Endopterygota</taxon>
        <taxon>Diptera</taxon>
        <taxon>Nematocera</taxon>
        <taxon>Psychodoidea</taxon>
        <taxon>Psychodidae</taxon>
        <taxon>Lutzomyia</taxon>
        <taxon>Lutzomyia</taxon>
    </lineage>
</organism>
<sequence length="327" mass="33361">MTIAVHGIMCHRPIFGGTWGDNSELDEGSSSVWSTTPTMPPPAREFQWGIGVEGIAPVNKAPGAAVVPPPQTAVEPDSGALGGNIWATGGGGGGGPTTPGAAAPSGGVWNDTRADSMIRGGVSGRLNLMDNPSKASGWGEDPLVQLPPAQPATTSFWSQHQAPQPVQQAPQPTGGAATWNHDIPDVSGVRNRLAPGMGAAAAPMQPPPNLPDRFAAKPDGGNPWGQNIAKNGLWDQMGADRGVPEGGSGGLWGKATGGKASNAGVWPDPGDFRNWTPNGQPAHFPNGMNKYAIGSGGGGRMGGHQQSAGDHKEQQTIPSHEHNGLQG</sequence>
<evidence type="ECO:0000313" key="3">
    <source>
        <dbReference type="Proteomes" id="UP000092461"/>
    </source>
</evidence>
<feature type="compositionally biased region" description="Basic and acidic residues" evidence="1">
    <location>
        <begin position="309"/>
        <end position="327"/>
    </location>
</feature>
<name>A0A1B0CXA4_LUTLO</name>
<evidence type="ECO:0000313" key="2">
    <source>
        <dbReference type="EnsemblMetazoa" id="LLOJ009640-PA"/>
    </source>
</evidence>
<feature type="compositionally biased region" description="Low complexity" evidence="1">
    <location>
        <begin position="98"/>
        <end position="107"/>
    </location>
</feature>
<dbReference type="VEuPathDB" id="VectorBase:LLONM1_003804"/>
<accession>A0A1B0CXA4</accession>